<evidence type="ECO:0000313" key="3">
    <source>
        <dbReference type="Proteomes" id="UP001474120"/>
    </source>
</evidence>
<proteinExistence type="predicted"/>
<keyword evidence="3" id="KW-1185">Reference proteome</keyword>
<comment type="caution">
    <text evidence="2">The sequence shown here is derived from an EMBL/GenBank/DDBJ whole genome shotgun (WGS) entry which is preliminary data.</text>
</comment>
<protein>
    <submittedName>
        <fullName evidence="2">EthD family reductase</fullName>
    </submittedName>
</protein>
<dbReference type="InterPro" id="IPR009799">
    <property type="entry name" value="EthD_dom"/>
</dbReference>
<dbReference type="SUPFAM" id="SSF54909">
    <property type="entry name" value="Dimeric alpha+beta barrel"/>
    <property type="match status" value="1"/>
</dbReference>
<dbReference type="PANTHER" id="PTHR40260:SF2">
    <property type="entry name" value="BLR8190 PROTEIN"/>
    <property type="match status" value="1"/>
</dbReference>
<feature type="domain" description="EthD" evidence="1">
    <location>
        <begin position="22"/>
        <end position="95"/>
    </location>
</feature>
<dbReference type="Pfam" id="PF07110">
    <property type="entry name" value="EthD"/>
    <property type="match status" value="1"/>
</dbReference>
<dbReference type="InterPro" id="IPR011008">
    <property type="entry name" value="Dimeric_a/b-barrel"/>
</dbReference>
<gene>
    <name evidence="2" type="ORF">AABB81_08820</name>
</gene>
<name>A0ABU9L0N4_9FLAO</name>
<dbReference type="Proteomes" id="UP001474120">
    <property type="component" value="Unassembled WGS sequence"/>
</dbReference>
<dbReference type="PANTHER" id="PTHR40260">
    <property type="entry name" value="BLR8190 PROTEIN"/>
    <property type="match status" value="1"/>
</dbReference>
<dbReference type="NCBIfam" id="TIGR02118">
    <property type="entry name" value="EthD family reductase"/>
    <property type="match status" value="1"/>
</dbReference>
<reference evidence="2 3" key="1">
    <citation type="submission" date="2024-04" db="EMBL/GenBank/DDBJ databases">
        <title>whole genome sequencing of Lutimonas vermicola strain IMCC1616.</title>
        <authorList>
            <person name="Bae S.S."/>
        </authorList>
    </citation>
    <scope>NUCLEOTIDE SEQUENCE [LARGE SCALE GENOMIC DNA]</scope>
    <source>
        <strain evidence="2 3">IMCC1616</strain>
    </source>
</reference>
<organism evidence="2 3">
    <name type="scientific">Lutimonas vermicola</name>
    <dbReference type="NCBI Taxonomy" id="414288"/>
    <lineage>
        <taxon>Bacteria</taxon>
        <taxon>Pseudomonadati</taxon>
        <taxon>Bacteroidota</taxon>
        <taxon>Flavobacteriia</taxon>
        <taxon>Flavobacteriales</taxon>
        <taxon>Flavobacteriaceae</taxon>
        <taxon>Lutimonas</taxon>
    </lineage>
</organism>
<evidence type="ECO:0000313" key="2">
    <source>
        <dbReference type="EMBL" id="MEL4455993.1"/>
    </source>
</evidence>
<dbReference type="Gene3D" id="3.30.70.100">
    <property type="match status" value="1"/>
</dbReference>
<dbReference type="RefSeq" id="WP_342160005.1">
    <property type="nucleotide sequence ID" value="NZ_JBCDNA010000002.1"/>
</dbReference>
<dbReference type="EMBL" id="JBCDNA010000002">
    <property type="protein sequence ID" value="MEL4455993.1"/>
    <property type="molecule type" value="Genomic_DNA"/>
</dbReference>
<evidence type="ECO:0000259" key="1">
    <source>
        <dbReference type="Pfam" id="PF07110"/>
    </source>
</evidence>
<accession>A0ABU9L0N4</accession>
<sequence>MKKGSIKVTVLYPSGEGKHFDIDYYANQHVSMVSGLLGDSVIGATVEKGLGGGAPGEHPPFEALGNLYFESMESFQNSFGPNAAEIMADLPNFTNIEPQVQVSQVVI</sequence>